<proteinExistence type="predicted"/>
<dbReference type="Proteomes" id="UP000632138">
    <property type="component" value="Unassembled WGS sequence"/>
</dbReference>
<dbReference type="EMBL" id="JAENHP010000008">
    <property type="protein sequence ID" value="MBM2618683.1"/>
    <property type="molecule type" value="Genomic_DNA"/>
</dbReference>
<evidence type="ECO:0000313" key="2">
    <source>
        <dbReference type="EMBL" id="MBM2618683.1"/>
    </source>
</evidence>
<protein>
    <submittedName>
        <fullName evidence="2">DNA-binding protein</fullName>
    </submittedName>
</protein>
<reference evidence="2 3" key="1">
    <citation type="submission" date="2021-01" db="EMBL/GenBank/DDBJ databases">
        <title>Actinoplanes sp. nov. LDG1-06 isolated from lichen.</title>
        <authorList>
            <person name="Saeng-In P."/>
            <person name="Phongsopitanun W."/>
            <person name="Kanchanasin P."/>
            <person name="Yuki M."/>
            <person name="Kudo T."/>
            <person name="Ohkuma M."/>
            <person name="Tanasupawat S."/>
        </authorList>
    </citation>
    <scope>NUCLEOTIDE SEQUENCE [LARGE SCALE GENOMIC DNA]</scope>
    <source>
        <strain evidence="2 3">LDG1-06</strain>
    </source>
</reference>
<dbReference type="Pfam" id="PF03479">
    <property type="entry name" value="PCC"/>
    <property type="match status" value="1"/>
</dbReference>
<feature type="domain" description="PPC" evidence="1">
    <location>
        <begin position="1"/>
        <end position="112"/>
    </location>
</feature>
<dbReference type="PROSITE" id="PS51742">
    <property type="entry name" value="PPC"/>
    <property type="match status" value="1"/>
</dbReference>
<organism evidence="2 3">
    <name type="scientific">Paractinoplanes ovalisporus</name>
    <dbReference type="NCBI Taxonomy" id="2810368"/>
    <lineage>
        <taxon>Bacteria</taxon>
        <taxon>Bacillati</taxon>
        <taxon>Actinomycetota</taxon>
        <taxon>Actinomycetes</taxon>
        <taxon>Micromonosporales</taxon>
        <taxon>Micromonosporaceae</taxon>
        <taxon>Paractinoplanes</taxon>
    </lineage>
</organism>
<dbReference type="InterPro" id="IPR005175">
    <property type="entry name" value="PPC_dom"/>
</dbReference>
<accession>A0ABS2AH44</accession>
<dbReference type="SUPFAM" id="SSF117856">
    <property type="entry name" value="AF0104/ALDC/Ptd012-like"/>
    <property type="match status" value="1"/>
</dbReference>
<gene>
    <name evidence="2" type="ORF">JIG36_24295</name>
</gene>
<dbReference type="Gene3D" id="3.30.1330.80">
    <property type="entry name" value="Hypothetical protein, similar to alpha- acetolactate decarboxylase, domain 2"/>
    <property type="match status" value="1"/>
</dbReference>
<dbReference type="RefSeq" id="WP_203378706.1">
    <property type="nucleotide sequence ID" value="NZ_JAENHP010000008.1"/>
</dbReference>
<dbReference type="CDD" id="cd11378">
    <property type="entry name" value="DUF296"/>
    <property type="match status" value="1"/>
</dbReference>
<sequence length="112" mass="12077">MSTRVVHVSGGEEVLQVVQQEVDRLDLGGAVITLIGAVNEADISVMARNDESVDHVRRYSQPMELSGTGEVVDGRVHLHVTLAAEDFVAAGHLHRAVVGGFFVRAYLTAVDR</sequence>
<dbReference type="GO" id="GO:0003677">
    <property type="term" value="F:DNA binding"/>
    <property type="evidence" value="ECO:0007669"/>
    <property type="project" value="UniProtKB-KW"/>
</dbReference>
<keyword evidence="2" id="KW-0238">DNA-binding</keyword>
<evidence type="ECO:0000313" key="3">
    <source>
        <dbReference type="Proteomes" id="UP000632138"/>
    </source>
</evidence>
<evidence type="ECO:0000259" key="1">
    <source>
        <dbReference type="PROSITE" id="PS51742"/>
    </source>
</evidence>
<keyword evidence="3" id="KW-1185">Reference proteome</keyword>
<comment type="caution">
    <text evidence="2">The sequence shown here is derived from an EMBL/GenBank/DDBJ whole genome shotgun (WGS) entry which is preliminary data.</text>
</comment>
<name>A0ABS2AH44_9ACTN</name>